<evidence type="ECO:0000313" key="2">
    <source>
        <dbReference type="EMBL" id="WUS20828.1"/>
    </source>
</evidence>
<name>A0ABZ1VC04_9ACTN</name>
<accession>A0ABZ1VC04</accession>
<proteinExistence type="predicted"/>
<gene>
    <name evidence="2" type="ORF">OG727_00080</name>
</gene>
<evidence type="ECO:0000313" key="3">
    <source>
        <dbReference type="Proteomes" id="UP001432292"/>
    </source>
</evidence>
<dbReference type="Proteomes" id="UP001432292">
    <property type="component" value="Chromosome"/>
</dbReference>
<sequence>MKRAVDVVKVGDRIRFDDRIHVLAGLDGPRCRLLAEEDAGVQVLLLTQVLGAQDFNVLDHPRSTRRRVPVHGPLDGLDPSVREKALAWERHILEVETGHVGSHQDWPPRTGYDPAVRGLAEREAAKAAEGAADRSGPSGRCRGGSPPGGRGRRGVR</sequence>
<dbReference type="GeneID" id="96640752"/>
<organism evidence="2 3">
    <name type="scientific">Streptomyces caniferus</name>
    <dbReference type="NCBI Taxonomy" id="285557"/>
    <lineage>
        <taxon>Bacteria</taxon>
        <taxon>Bacillati</taxon>
        <taxon>Actinomycetota</taxon>
        <taxon>Actinomycetes</taxon>
        <taxon>Kitasatosporales</taxon>
        <taxon>Streptomycetaceae</taxon>
        <taxon>Streptomyces</taxon>
    </lineage>
</organism>
<reference evidence="2" key="1">
    <citation type="submission" date="2022-10" db="EMBL/GenBank/DDBJ databases">
        <title>The complete genomes of actinobacterial strains from the NBC collection.</title>
        <authorList>
            <person name="Joergensen T.S."/>
            <person name="Alvarez Arevalo M."/>
            <person name="Sterndorff E.B."/>
            <person name="Faurdal D."/>
            <person name="Vuksanovic O."/>
            <person name="Mourched A.-S."/>
            <person name="Charusanti P."/>
            <person name="Shaw S."/>
            <person name="Blin K."/>
            <person name="Weber T."/>
        </authorList>
    </citation>
    <scope>NUCLEOTIDE SEQUENCE</scope>
    <source>
        <strain evidence="2">NBC_01256</strain>
    </source>
</reference>
<dbReference type="RefSeq" id="WP_328743410.1">
    <property type="nucleotide sequence ID" value="NZ_CP108073.1"/>
</dbReference>
<keyword evidence="3" id="KW-1185">Reference proteome</keyword>
<dbReference type="EMBL" id="CP108473">
    <property type="protein sequence ID" value="WUS20828.1"/>
    <property type="molecule type" value="Genomic_DNA"/>
</dbReference>
<feature type="compositionally biased region" description="Low complexity" evidence="1">
    <location>
        <begin position="127"/>
        <end position="140"/>
    </location>
</feature>
<feature type="region of interest" description="Disordered" evidence="1">
    <location>
        <begin position="120"/>
        <end position="156"/>
    </location>
</feature>
<evidence type="ECO:0000256" key="1">
    <source>
        <dbReference type="SAM" id="MobiDB-lite"/>
    </source>
</evidence>
<protein>
    <submittedName>
        <fullName evidence="2">Uncharacterized protein</fullName>
    </submittedName>
</protein>